<reference evidence="2" key="1">
    <citation type="submission" date="2023-07" db="EMBL/GenBank/DDBJ databases">
        <title>Genome content predicts the carbon catabolic preferences of heterotrophic bacteria.</title>
        <authorList>
            <person name="Gralka M."/>
        </authorList>
    </citation>
    <scope>NUCLEOTIDE SEQUENCE</scope>
    <source>
        <strain evidence="2">G2M05</strain>
    </source>
</reference>
<feature type="signal peptide" evidence="1">
    <location>
        <begin position="1"/>
        <end position="20"/>
    </location>
</feature>
<dbReference type="InterPro" id="IPR048087">
    <property type="entry name" value="VF_A0006-like"/>
</dbReference>
<protein>
    <submittedName>
        <fullName evidence="2">VF_A0006 family four-cysteine protein</fullName>
    </submittedName>
</protein>
<dbReference type="AlphaFoldDB" id="A0AAW7XXA4"/>
<organism evidence="2 3">
    <name type="scientific">Photobacterium sanguinicancri</name>
    <dbReference type="NCBI Taxonomy" id="875932"/>
    <lineage>
        <taxon>Bacteria</taxon>
        <taxon>Pseudomonadati</taxon>
        <taxon>Pseudomonadota</taxon>
        <taxon>Gammaproteobacteria</taxon>
        <taxon>Vibrionales</taxon>
        <taxon>Vibrionaceae</taxon>
        <taxon>Photobacterium</taxon>
    </lineage>
</organism>
<dbReference type="Proteomes" id="UP001170624">
    <property type="component" value="Unassembled WGS sequence"/>
</dbReference>
<evidence type="ECO:0000256" key="1">
    <source>
        <dbReference type="SAM" id="SignalP"/>
    </source>
</evidence>
<feature type="chain" id="PRO_5043958927" evidence="1">
    <location>
        <begin position="21"/>
        <end position="101"/>
    </location>
</feature>
<dbReference type="EMBL" id="JAUOPU010000001">
    <property type="protein sequence ID" value="MDO6540936.1"/>
    <property type="molecule type" value="Genomic_DNA"/>
</dbReference>
<sequence>MRVNKWLGVTLCLVASTAVAKQDKEAYQDCILASASKAEDTSAASMMTNACHRLYIDNFMLSQKDQDYFQCLLDYLPDVKKRSVAVQVQQTCDQKHRSFFN</sequence>
<proteinExistence type="predicted"/>
<gene>
    <name evidence="2" type="ORF">Q4568_00245</name>
</gene>
<keyword evidence="1" id="KW-0732">Signal</keyword>
<comment type="caution">
    <text evidence="2">The sequence shown here is derived from an EMBL/GenBank/DDBJ whole genome shotgun (WGS) entry which is preliminary data.</text>
</comment>
<dbReference type="NCBIfam" id="NF041602">
    <property type="entry name" value="VF_A0006_fam"/>
    <property type="match status" value="1"/>
</dbReference>
<evidence type="ECO:0000313" key="2">
    <source>
        <dbReference type="EMBL" id="MDO6540936.1"/>
    </source>
</evidence>
<name>A0AAW7XXA4_9GAMM</name>
<evidence type="ECO:0000313" key="3">
    <source>
        <dbReference type="Proteomes" id="UP001170624"/>
    </source>
</evidence>
<accession>A0AAW7XXA4</accession>
<dbReference type="RefSeq" id="WP_062689908.1">
    <property type="nucleotide sequence ID" value="NZ_AP024850.1"/>
</dbReference>